<protein>
    <recommendedName>
        <fullName evidence="4">PiggyBac transposable element-derived protein domain-containing protein</fullName>
    </recommendedName>
</protein>
<feature type="region of interest" description="Disordered" evidence="1">
    <location>
        <begin position="148"/>
        <end position="171"/>
    </location>
</feature>
<keyword evidence="3" id="KW-1185">Reference proteome</keyword>
<reference evidence="2" key="1">
    <citation type="submission" date="2021-01" db="EMBL/GenBank/DDBJ databases">
        <title>Phytophthora aleatoria, a newly-described species from Pinus radiata is distinct from Phytophthora cactorum isolates based on comparative genomics.</title>
        <authorList>
            <person name="Mcdougal R."/>
            <person name="Panda P."/>
            <person name="Williams N."/>
            <person name="Studholme D.J."/>
        </authorList>
    </citation>
    <scope>NUCLEOTIDE SEQUENCE</scope>
    <source>
        <strain evidence="2">NZFS 4037</strain>
    </source>
</reference>
<comment type="caution">
    <text evidence="2">The sequence shown here is derived from an EMBL/GenBank/DDBJ whole genome shotgun (WGS) entry which is preliminary data.</text>
</comment>
<evidence type="ECO:0000313" key="3">
    <source>
        <dbReference type="Proteomes" id="UP000709295"/>
    </source>
</evidence>
<organism evidence="2 3">
    <name type="scientific">Phytophthora aleatoria</name>
    <dbReference type="NCBI Taxonomy" id="2496075"/>
    <lineage>
        <taxon>Eukaryota</taxon>
        <taxon>Sar</taxon>
        <taxon>Stramenopiles</taxon>
        <taxon>Oomycota</taxon>
        <taxon>Peronosporomycetes</taxon>
        <taxon>Peronosporales</taxon>
        <taxon>Peronosporaceae</taxon>
        <taxon>Phytophthora</taxon>
    </lineage>
</organism>
<accession>A0A8J5J8E8</accession>
<dbReference type="AlphaFoldDB" id="A0A8J5J8E8"/>
<evidence type="ECO:0008006" key="4">
    <source>
        <dbReference type="Google" id="ProtNLM"/>
    </source>
</evidence>
<gene>
    <name evidence="2" type="ORF">JG688_00008211</name>
</gene>
<evidence type="ECO:0000256" key="1">
    <source>
        <dbReference type="SAM" id="MobiDB-lite"/>
    </source>
</evidence>
<name>A0A8J5J8E8_9STRA</name>
<dbReference type="EMBL" id="JAENGY010000423">
    <property type="protein sequence ID" value="KAG6963305.1"/>
    <property type="molecule type" value="Genomic_DNA"/>
</dbReference>
<dbReference type="Proteomes" id="UP000709295">
    <property type="component" value="Unassembled WGS sequence"/>
</dbReference>
<sequence length="171" mass="19762">PNLRAFYHSHKIATRDIRAISFAFDRRLILQDFYTDTPATPEQLGRLVSVVGSRGTHVVQQLQRFRNQYTQNKRYRAVCKVCSALKEGKRAKPSTYFCSQCRNNGTVFLCLRPHREVLGLAATCCDIWHRDWKNGRLVPLELAGQIRHRRQEPQPLDERSAGERTPTAAKR</sequence>
<evidence type="ECO:0000313" key="2">
    <source>
        <dbReference type="EMBL" id="KAG6963305.1"/>
    </source>
</evidence>
<proteinExistence type="predicted"/>
<feature type="non-terminal residue" evidence="2">
    <location>
        <position position="171"/>
    </location>
</feature>